<dbReference type="FunFam" id="1.10.287.110:FF:000002">
    <property type="entry name" value="putative tyrosine-protein phosphatase auxilin isoform X2"/>
    <property type="match status" value="1"/>
</dbReference>
<dbReference type="SUPFAM" id="SSF46565">
    <property type="entry name" value="Chaperone J-domain"/>
    <property type="match status" value="1"/>
</dbReference>
<dbReference type="GO" id="GO:0030276">
    <property type="term" value="F:clathrin binding"/>
    <property type="evidence" value="ECO:0007669"/>
    <property type="project" value="TreeGrafter"/>
</dbReference>
<dbReference type="SUPFAM" id="SSF48452">
    <property type="entry name" value="TPR-like"/>
    <property type="match status" value="1"/>
</dbReference>
<dbReference type="Pfam" id="PF00627">
    <property type="entry name" value="UBA"/>
    <property type="match status" value="1"/>
</dbReference>
<feature type="compositionally biased region" description="Polar residues" evidence="2">
    <location>
        <begin position="399"/>
        <end position="426"/>
    </location>
</feature>
<accession>A0A1E4TSB9</accession>
<dbReference type="GO" id="GO:0005737">
    <property type="term" value="C:cytoplasm"/>
    <property type="evidence" value="ECO:0007669"/>
    <property type="project" value="TreeGrafter"/>
</dbReference>
<dbReference type="SUPFAM" id="SSF46934">
    <property type="entry name" value="UBA-like"/>
    <property type="match status" value="1"/>
</dbReference>
<evidence type="ECO:0000313" key="5">
    <source>
        <dbReference type="Proteomes" id="UP000094236"/>
    </source>
</evidence>
<feature type="compositionally biased region" description="Basic and acidic residues" evidence="2">
    <location>
        <begin position="378"/>
        <end position="389"/>
    </location>
</feature>
<feature type="compositionally biased region" description="Basic and acidic residues" evidence="2">
    <location>
        <begin position="27"/>
        <end position="37"/>
    </location>
</feature>
<evidence type="ECO:0000313" key="4">
    <source>
        <dbReference type="EMBL" id="ODV94636.1"/>
    </source>
</evidence>
<dbReference type="Gene3D" id="1.25.40.10">
    <property type="entry name" value="Tetratricopeptide repeat domain"/>
    <property type="match status" value="1"/>
</dbReference>
<dbReference type="GO" id="GO:0031982">
    <property type="term" value="C:vesicle"/>
    <property type="evidence" value="ECO:0007669"/>
    <property type="project" value="TreeGrafter"/>
</dbReference>
<feature type="compositionally biased region" description="Low complexity" evidence="2">
    <location>
        <begin position="162"/>
        <end position="180"/>
    </location>
</feature>
<feature type="compositionally biased region" description="Polar residues" evidence="2">
    <location>
        <begin position="455"/>
        <end position="471"/>
    </location>
</feature>
<evidence type="ECO:0000256" key="1">
    <source>
        <dbReference type="PROSITE-ProRule" id="PRU00339"/>
    </source>
</evidence>
<feature type="compositionally biased region" description="Low complexity" evidence="2">
    <location>
        <begin position="44"/>
        <end position="55"/>
    </location>
</feature>
<feature type="region of interest" description="Disordered" evidence="2">
    <location>
        <begin position="160"/>
        <end position="203"/>
    </location>
</feature>
<dbReference type="GO" id="GO:0072318">
    <property type="term" value="P:clathrin coat disassembly"/>
    <property type="evidence" value="ECO:0007669"/>
    <property type="project" value="TreeGrafter"/>
</dbReference>
<dbReference type="PROSITE" id="PS50030">
    <property type="entry name" value="UBA"/>
    <property type="match status" value="1"/>
</dbReference>
<feature type="repeat" description="TPR" evidence="1">
    <location>
        <begin position="534"/>
        <end position="567"/>
    </location>
</feature>
<keyword evidence="1" id="KW-0802">TPR repeat</keyword>
<dbReference type="Gene3D" id="1.10.287.110">
    <property type="entry name" value="DnaJ domain"/>
    <property type="match status" value="1"/>
</dbReference>
<keyword evidence="5" id="KW-1185">Reference proteome</keyword>
<feature type="region of interest" description="Disordered" evidence="2">
    <location>
        <begin position="674"/>
        <end position="725"/>
    </location>
</feature>
<dbReference type="InterPro" id="IPR019734">
    <property type="entry name" value="TPR_rpt"/>
</dbReference>
<evidence type="ECO:0000256" key="2">
    <source>
        <dbReference type="SAM" id="MobiDB-lite"/>
    </source>
</evidence>
<protein>
    <recommendedName>
        <fullName evidence="3">UBA domain-containing protein</fullName>
    </recommendedName>
</protein>
<dbReference type="OrthoDB" id="1717591at2759"/>
<feature type="region of interest" description="Disordered" evidence="2">
    <location>
        <begin position="378"/>
        <end position="471"/>
    </location>
</feature>
<dbReference type="SMART" id="SM00028">
    <property type="entry name" value="TPR"/>
    <property type="match status" value="3"/>
</dbReference>
<feature type="compositionally biased region" description="Polar residues" evidence="2">
    <location>
        <begin position="701"/>
        <end position="722"/>
    </location>
</feature>
<feature type="domain" description="UBA" evidence="3">
    <location>
        <begin position="202"/>
        <end position="243"/>
    </location>
</feature>
<feature type="compositionally biased region" description="Low complexity" evidence="2">
    <location>
        <begin position="499"/>
        <end position="513"/>
    </location>
</feature>
<dbReference type="PROSITE" id="PS50005">
    <property type="entry name" value="TPR"/>
    <property type="match status" value="1"/>
</dbReference>
<dbReference type="GO" id="GO:0072583">
    <property type="term" value="P:clathrin-dependent endocytosis"/>
    <property type="evidence" value="ECO:0007669"/>
    <property type="project" value="TreeGrafter"/>
</dbReference>
<dbReference type="Proteomes" id="UP000094236">
    <property type="component" value="Unassembled WGS sequence"/>
</dbReference>
<dbReference type="STRING" id="669874.A0A1E4TSB9"/>
<organism evidence="4 5">
    <name type="scientific">Pachysolen tannophilus NRRL Y-2460</name>
    <dbReference type="NCBI Taxonomy" id="669874"/>
    <lineage>
        <taxon>Eukaryota</taxon>
        <taxon>Fungi</taxon>
        <taxon>Dikarya</taxon>
        <taxon>Ascomycota</taxon>
        <taxon>Saccharomycotina</taxon>
        <taxon>Pichiomycetes</taxon>
        <taxon>Pachysolenaceae</taxon>
        <taxon>Pachysolen</taxon>
    </lineage>
</organism>
<dbReference type="InterPro" id="IPR036869">
    <property type="entry name" value="J_dom_sf"/>
</dbReference>
<sequence>MSQQKQDKFADLLSSFNTNKKVNQEKLEKLSLSERQKSQISHQNGNNLKKNNDNGSWSGLDLLESNKKNNKNISRDSGLIGGSASTSVSNLNEFEFLSSTVKSEQAVPTEASKIDVGQDDFAIFNGNGKDGVYSTEASSMNNLFGDEDFTDAFPNEEMNKYSQVSDSVQSSQHSFRQQHSPPRPERPQRPHSSANAENGSAKRDESLAELVEMGFDVERANEALNNTSDGINVQEAISYILNEAHRNSNLKSKSHSNKIAASHNNRNEHNNNRPSSAQDELDLDIDIGQAVNELTSELKTKAFSLFSKGRETLAKGIEMYREQQFQQNDNQPIWMKNQAIYKSRSMKEQNEDYEGGDDFDQQQMRKIVELQRLKDKKLRAEKEREEAERRRRARAKNGSDGTNISRHSSLGRNSDNNITKSSASSSKFDDPLPSRNRRRFNNNQESESQSDKASIKSSNSQPIPATQASVSNNNLNTQQQNILESDDPFAIFNVPNPPVSSGSSPSTSRQSPSKQKNSVDIPEIAISQEAIGKFNSLKELGNDFYKKGDFSSALEQYQLSLNTLPLNHRLTIIALSNLSNVYAKLGNSKETLANVENAMNLINSYNIPISKFNELNIDENKPLKPIWIKLLTRKAEGLEHMEKFKDALESYNLLIENGGMSKAVMDGKKRCLDILQPKSSKPKTKPTQKSQSMPKSEPKPKTSTFNENNNENLQKFKQQSNKTEIEENERFALHDKIEEQLNNWKLGKEDNLRALLASLDKILWKELNWKPVSIADLVLNKKVKIIYLKAVSKTHPDKISSDATVEQKMIAQAVFVVLNQAWDKFKTANNMQ</sequence>
<reference evidence="5" key="1">
    <citation type="submission" date="2016-05" db="EMBL/GenBank/DDBJ databases">
        <title>Comparative genomics of biotechnologically important yeasts.</title>
        <authorList>
            <consortium name="DOE Joint Genome Institute"/>
            <person name="Riley R."/>
            <person name="Haridas S."/>
            <person name="Wolfe K.H."/>
            <person name="Lopes M.R."/>
            <person name="Hittinger C.T."/>
            <person name="Goker M."/>
            <person name="Salamov A."/>
            <person name="Wisecaver J."/>
            <person name="Long T.M."/>
            <person name="Aerts A.L."/>
            <person name="Barry K."/>
            <person name="Choi C."/>
            <person name="Clum A."/>
            <person name="Coughlan A.Y."/>
            <person name="Deshpande S."/>
            <person name="Douglass A.P."/>
            <person name="Hanson S.J."/>
            <person name="Klenk H.-P."/>
            <person name="Labutti K."/>
            <person name="Lapidus A."/>
            <person name="Lindquist E."/>
            <person name="Lipzen A."/>
            <person name="Meier-Kolthoff J.P."/>
            <person name="Ohm R.A."/>
            <person name="Otillar R.P."/>
            <person name="Pangilinan J."/>
            <person name="Peng Y."/>
            <person name="Rokas A."/>
            <person name="Rosa C.A."/>
            <person name="Scheuner C."/>
            <person name="Sibirny A.A."/>
            <person name="Slot J.C."/>
            <person name="Stielow J.B."/>
            <person name="Sun H."/>
            <person name="Kurtzman C.P."/>
            <person name="Blackwell M."/>
            <person name="Grigoriev I.V."/>
            <person name="Jeffries T.W."/>
        </authorList>
    </citation>
    <scope>NUCLEOTIDE SEQUENCE [LARGE SCALE GENOMIC DNA]</scope>
    <source>
        <strain evidence="5">NRRL Y-2460</strain>
    </source>
</reference>
<evidence type="ECO:0000259" key="3">
    <source>
        <dbReference type="PROSITE" id="PS50030"/>
    </source>
</evidence>
<dbReference type="InterPro" id="IPR009060">
    <property type="entry name" value="UBA-like_sf"/>
</dbReference>
<dbReference type="SMART" id="SM00165">
    <property type="entry name" value="UBA"/>
    <property type="match status" value="1"/>
</dbReference>
<dbReference type="Gene3D" id="1.10.8.10">
    <property type="entry name" value="DNA helicase RuvA subunit, C-terminal domain"/>
    <property type="match status" value="1"/>
</dbReference>
<proteinExistence type="predicted"/>
<feature type="region of interest" description="Disordered" evidence="2">
    <location>
        <begin position="27"/>
        <end position="63"/>
    </location>
</feature>
<feature type="region of interest" description="Disordered" evidence="2">
    <location>
        <begin position="248"/>
        <end position="278"/>
    </location>
</feature>
<dbReference type="PANTHER" id="PTHR23172">
    <property type="entry name" value="AUXILIN/CYCLIN G-ASSOCIATED KINASE-RELATED"/>
    <property type="match status" value="1"/>
</dbReference>
<dbReference type="PANTHER" id="PTHR23172:SF19">
    <property type="entry name" value="J DOMAIN-CONTAINING PROTEIN"/>
    <property type="match status" value="1"/>
</dbReference>
<name>A0A1E4TSB9_PACTA</name>
<dbReference type="InterPro" id="IPR015940">
    <property type="entry name" value="UBA"/>
</dbReference>
<dbReference type="EMBL" id="KV454015">
    <property type="protein sequence ID" value="ODV94636.1"/>
    <property type="molecule type" value="Genomic_DNA"/>
</dbReference>
<dbReference type="InterPro" id="IPR011990">
    <property type="entry name" value="TPR-like_helical_dom_sf"/>
</dbReference>
<feature type="region of interest" description="Disordered" evidence="2">
    <location>
        <begin position="488"/>
        <end position="521"/>
    </location>
</feature>
<gene>
    <name evidence="4" type="ORF">PACTADRAFT_3521</name>
</gene>
<dbReference type="AlphaFoldDB" id="A0A1E4TSB9"/>